<dbReference type="EMBL" id="MU394387">
    <property type="protein sequence ID" value="KAI6081732.1"/>
    <property type="molecule type" value="Genomic_DNA"/>
</dbReference>
<accession>A0ACC0CN30</accession>
<protein>
    <submittedName>
        <fullName evidence="1">FAD/NAD(P)-binding domain-containing protein</fullName>
    </submittedName>
</protein>
<name>A0ACC0CN30_9PEZI</name>
<sequence length="425" mass="48027">MTSTNSVPSAKFEVAIIGGGPAGLAAAIELGKLDFIDWRLYEKKPAISEIGNGITLQRNTWRMLEFMGAAQHISSDDYFKQNDVARYYPQHRNGRTGELINERQPRSDTPLNRHSCRTHRAKLQQALLKEVDQSRIRVGIKLTEISRFGSGDRLRLHFDGGFTDEVDMLVGADGIRSTVRQFVFPEHCMSFTGFTFYRTVVRMEDVRNKSDIPLAGQFWHGTDAKWIFTTPLDENDLEITARVKDQSGGDERASWGRNTSVEAFTQLYADFKPPLQQLLKLVTYAQKFDVFAGSRLETAIDGSKSIALVGDASHPLSGAFGAGAGFALEDAYVLADGLRWAHTEGRPFADELELFDRVRSPHYKALYETIDDNALVEEELKARGLQGDDEIRHRVKNVWNVEKTWMFYHEADRAMRDAIDELRGK</sequence>
<dbReference type="Proteomes" id="UP001497680">
    <property type="component" value="Unassembled WGS sequence"/>
</dbReference>
<reference evidence="1 2" key="1">
    <citation type="journal article" date="2022" name="New Phytol.">
        <title>Ecological generalism drives hyperdiversity of secondary metabolite gene clusters in xylarialean endophytes.</title>
        <authorList>
            <person name="Franco M.E.E."/>
            <person name="Wisecaver J.H."/>
            <person name="Arnold A.E."/>
            <person name="Ju Y.M."/>
            <person name="Slot J.C."/>
            <person name="Ahrendt S."/>
            <person name="Moore L.P."/>
            <person name="Eastman K.E."/>
            <person name="Scott K."/>
            <person name="Konkel Z."/>
            <person name="Mondo S.J."/>
            <person name="Kuo A."/>
            <person name="Hayes R.D."/>
            <person name="Haridas S."/>
            <person name="Andreopoulos B."/>
            <person name="Riley R."/>
            <person name="LaButti K."/>
            <person name="Pangilinan J."/>
            <person name="Lipzen A."/>
            <person name="Amirebrahimi M."/>
            <person name="Yan J."/>
            <person name="Adam C."/>
            <person name="Keymanesh K."/>
            <person name="Ng V."/>
            <person name="Louie K."/>
            <person name="Northen T."/>
            <person name="Drula E."/>
            <person name="Henrissat B."/>
            <person name="Hsieh H.M."/>
            <person name="Youens-Clark K."/>
            <person name="Lutzoni F."/>
            <person name="Miadlikowska J."/>
            <person name="Eastwood D.C."/>
            <person name="Hamelin R.C."/>
            <person name="Grigoriev I.V."/>
            <person name="U'Ren J.M."/>
        </authorList>
    </citation>
    <scope>NUCLEOTIDE SEQUENCE [LARGE SCALE GENOMIC DNA]</scope>
    <source>
        <strain evidence="1 2">ER1909</strain>
    </source>
</reference>
<proteinExistence type="predicted"/>
<keyword evidence="2" id="KW-1185">Reference proteome</keyword>
<organism evidence="1 2">
    <name type="scientific">Hypoxylon rubiginosum</name>
    <dbReference type="NCBI Taxonomy" id="110542"/>
    <lineage>
        <taxon>Eukaryota</taxon>
        <taxon>Fungi</taxon>
        <taxon>Dikarya</taxon>
        <taxon>Ascomycota</taxon>
        <taxon>Pezizomycotina</taxon>
        <taxon>Sordariomycetes</taxon>
        <taxon>Xylariomycetidae</taxon>
        <taxon>Xylariales</taxon>
        <taxon>Hypoxylaceae</taxon>
        <taxon>Hypoxylon</taxon>
    </lineage>
</organism>
<evidence type="ECO:0000313" key="1">
    <source>
        <dbReference type="EMBL" id="KAI6081732.1"/>
    </source>
</evidence>
<comment type="caution">
    <text evidence="1">The sequence shown here is derived from an EMBL/GenBank/DDBJ whole genome shotgun (WGS) entry which is preliminary data.</text>
</comment>
<evidence type="ECO:0000313" key="2">
    <source>
        <dbReference type="Proteomes" id="UP001497680"/>
    </source>
</evidence>
<gene>
    <name evidence="1" type="ORF">F4821DRAFT_272928</name>
</gene>